<reference evidence="1 2" key="1">
    <citation type="journal article" date="2011" name="J. Bacteriol.">
        <title>Complete genome sequence of Amycolicicoccus subflavus DQS3-9A1T, an actinomycete isolated from crude oil-polluted soil.</title>
        <authorList>
            <person name="Cai M."/>
            <person name="Chen W.M."/>
            <person name="Nie Y."/>
            <person name="Chi C.Q."/>
            <person name="Wang Y.N."/>
            <person name="Tang Y.Q."/>
            <person name="Li G.Y."/>
            <person name="Wu X.L."/>
        </authorList>
    </citation>
    <scope>NUCLEOTIDE SEQUENCE [LARGE SCALE GENOMIC DNA]</scope>
    <source>
        <strain evidence="2">DSM 45089 / DQS3-9A1</strain>
        <plasmid evidence="1 2">pAS9A-2</plasmid>
    </source>
</reference>
<gene>
    <name evidence="1" type="ordered locus">AS9A_P20104</name>
</gene>
<sequence length="220" mass="23079">MSPVADRMWSIRDALLLWLYEEKAQGNNAPQNIDRNSIQTTAKWRADPITEPEVNAALDYLKDQGLVAGAGVWGGGVLRPRITSRGENQVASGLSVCPDPPQQANTTGATNNYHITTHGPANVAVNSQDFSQTHGLESATDKIQAVVEALEGYVASNEPNSSSAQVVAAELREASKDPHAKKGALRALLATAISAVAVSAGTEAGKQITSLAVEAIQTLG</sequence>
<evidence type="ECO:0000313" key="2">
    <source>
        <dbReference type="Proteomes" id="UP000009235"/>
    </source>
</evidence>
<name>F6ESM7_HOYSD</name>
<dbReference type="KEGG" id="asd:AS9A_P20104"/>
<keyword evidence="2" id="KW-1185">Reference proteome</keyword>
<dbReference type="RefSeq" id="WP_013798155.1">
    <property type="nucleotide sequence ID" value="NC_015561.1"/>
</dbReference>
<dbReference type="Proteomes" id="UP000009235">
    <property type="component" value="Plasmid pAS9A-2"/>
</dbReference>
<dbReference type="EMBL" id="CP002788">
    <property type="protein sequence ID" value="AEF43148.1"/>
    <property type="molecule type" value="Genomic_DNA"/>
</dbReference>
<proteinExistence type="predicted"/>
<geneLocation type="plasmid" evidence="1 2">
    <name>pAS9A-2</name>
</geneLocation>
<dbReference type="HOGENOM" id="CLU_1253775_0_0_11"/>
<keyword evidence="1" id="KW-0614">Plasmid</keyword>
<dbReference type="AlphaFoldDB" id="F6ESM7"/>
<dbReference type="OrthoDB" id="4619847at2"/>
<accession>F6ESM7</accession>
<evidence type="ECO:0000313" key="1">
    <source>
        <dbReference type="EMBL" id="AEF43148.1"/>
    </source>
</evidence>
<organism evidence="1 2">
    <name type="scientific">Hoyosella subflava (strain DSM 45089 / JCM 17490 / NBRC 109087 / DQS3-9A1)</name>
    <name type="common">Amycolicicoccus subflavus</name>
    <dbReference type="NCBI Taxonomy" id="443218"/>
    <lineage>
        <taxon>Bacteria</taxon>
        <taxon>Bacillati</taxon>
        <taxon>Actinomycetota</taxon>
        <taxon>Actinomycetes</taxon>
        <taxon>Mycobacteriales</taxon>
        <taxon>Hoyosellaceae</taxon>
        <taxon>Hoyosella</taxon>
    </lineage>
</organism>
<protein>
    <submittedName>
        <fullName evidence="1">Putative serine recombinase</fullName>
    </submittedName>
</protein>